<accession>A0ABT3JCB3</accession>
<comment type="caution">
    <text evidence="6">The sequence shown here is derived from an EMBL/GenBank/DDBJ whole genome shotgun (WGS) entry which is preliminary data.</text>
</comment>
<organism evidence="6 7">
    <name type="scientific">Sphingomonas arvum</name>
    <dbReference type="NCBI Taxonomy" id="2992113"/>
    <lineage>
        <taxon>Bacteria</taxon>
        <taxon>Pseudomonadati</taxon>
        <taxon>Pseudomonadota</taxon>
        <taxon>Alphaproteobacteria</taxon>
        <taxon>Sphingomonadales</taxon>
        <taxon>Sphingomonadaceae</taxon>
        <taxon>Sphingomonas</taxon>
    </lineage>
</organism>
<dbReference type="InterPro" id="IPR011051">
    <property type="entry name" value="RmlC_Cupin_sf"/>
</dbReference>
<dbReference type="InterPro" id="IPR000888">
    <property type="entry name" value="RmlC-like"/>
</dbReference>
<comment type="subunit">
    <text evidence="5">Homodimer.</text>
</comment>
<dbReference type="GO" id="GO:0008830">
    <property type="term" value="F:dTDP-4-dehydrorhamnose 3,5-epimerase activity"/>
    <property type="evidence" value="ECO:0007669"/>
    <property type="project" value="UniProtKB-EC"/>
</dbReference>
<evidence type="ECO:0000256" key="4">
    <source>
        <dbReference type="ARBA" id="ARBA00019595"/>
    </source>
</evidence>
<proteinExistence type="inferred from homology"/>
<dbReference type="RefSeq" id="WP_264880564.1">
    <property type="nucleotide sequence ID" value="NZ_JAPDOB010000001.1"/>
</dbReference>
<evidence type="ECO:0000313" key="7">
    <source>
        <dbReference type="Proteomes" id="UP001526246"/>
    </source>
</evidence>
<comment type="similarity">
    <text evidence="5">Belongs to the dTDP-4-dehydrorhamnose 3,5-epimerase family.</text>
</comment>
<evidence type="ECO:0000256" key="1">
    <source>
        <dbReference type="ARBA" id="ARBA00001298"/>
    </source>
</evidence>
<name>A0ABT3JCB3_9SPHN</name>
<dbReference type="SUPFAM" id="SSF51182">
    <property type="entry name" value="RmlC-like cupins"/>
    <property type="match status" value="1"/>
</dbReference>
<dbReference type="Gene3D" id="2.60.120.10">
    <property type="entry name" value="Jelly Rolls"/>
    <property type="match status" value="1"/>
</dbReference>
<dbReference type="Pfam" id="PF00908">
    <property type="entry name" value="dTDP_sugar_isom"/>
    <property type="match status" value="1"/>
</dbReference>
<reference evidence="6 7" key="1">
    <citation type="submission" date="2022-10" db="EMBL/GenBank/DDBJ databases">
        <title>Sphingomonas sp.</title>
        <authorList>
            <person name="Jin C."/>
        </authorList>
    </citation>
    <scope>NUCLEOTIDE SEQUENCE [LARGE SCALE GENOMIC DNA]</scope>
    <source>
        <strain evidence="6 7">BN140010</strain>
    </source>
</reference>
<comment type="function">
    <text evidence="2 5">Catalyzes the epimerization of the C3' and C5'positions of dTDP-6-deoxy-D-xylo-4-hexulose, forming dTDP-6-deoxy-L-lyxo-4-hexulose.</text>
</comment>
<dbReference type="InterPro" id="IPR014710">
    <property type="entry name" value="RmlC-like_jellyroll"/>
</dbReference>
<comment type="catalytic activity">
    <reaction evidence="1 5">
        <text>dTDP-4-dehydro-6-deoxy-alpha-D-glucose = dTDP-4-dehydro-beta-L-rhamnose</text>
        <dbReference type="Rhea" id="RHEA:16969"/>
        <dbReference type="ChEBI" id="CHEBI:57649"/>
        <dbReference type="ChEBI" id="CHEBI:62830"/>
        <dbReference type="EC" id="5.1.3.13"/>
    </reaction>
</comment>
<dbReference type="CDD" id="cd00438">
    <property type="entry name" value="cupin_RmlC"/>
    <property type="match status" value="1"/>
</dbReference>
<dbReference type="EMBL" id="JAPDOB010000001">
    <property type="protein sequence ID" value="MCW3796679.1"/>
    <property type="molecule type" value="Genomic_DNA"/>
</dbReference>
<evidence type="ECO:0000313" key="6">
    <source>
        <dbReference type="EMBL" id="MCW3796679.1"/>
    </source>
</evidence>
<dbReference type="NCBIfam" id="TIGR01221">
    <property type="entry name" value="rmlC"/>
    <property type="match status" value="1"/>
</dbReference>
<sequence>MEFRTFDVDGPVEIIPRKIQDERGYFSEIFRASDFMKRVGDVDFVQENQSLSARAGTIRGIHFQIAPFVQAKLVRCTAGKMLDVAVDLRRGSPTFGRWVGTTLTADENNLLWIPAGFGHAFCTLEPNSVITYRVSNYYSAEHDKGVAWNDPQIGIRWPELADPGTLSAKDVAQPKLADLPPYFTVEKNKCGSL</sequence>
<dbReference type="PANTHER" id="PTHR21047:SF2">
    <property type="entry name" value="THYMIDINE DIPHOSPHO-4-KETO-RHAMNOSE 3,5-EPIMERASE"/>
    <property type="match status" value="1"/>
</dbReference>
<evidence type="ECO:0000256" key="5">
    <source>
        <dbReference type="RuleBase" id="RU364069"/>
    </source>
</evidence>
<evidence type="ECO:0000256" key="2">
    <source>
        <dbReference type="ARBA" id="ARBA00001997"/>
    </source>
</evidence>
<dbReference type="Proteomes" id="UP001526246">
    <property type="component" value="Unassembled WGS sequence"/>
</dbReference>
<dbReference type="EC" id="5.1.3.13" evidence="3 5"/>
<protein>
    <recommendedName>
        <fullName evidence="4 5">dTDP-4-dehydrorhamnose 3,5-epimerase</fullName>
        <ecNumber evidence="3 5">5.1.3.13</ecNumber>
    </recommendedName>
    <alternativeName>
        <fullName evidence="5">Thymidine diphospho-4-keto-rhamnose 3,5-epimerase</fullName>
    </alternativeName>
</protein>
<keyword evidence="5 6" id="KW-0413">Isomerase</keyword>
<gene>
    <name evidence="6" type="primary">rfbC</name>
    <name evidence="6" type="ORF">OMW55_02490</name>
</gene>
<evidence type="ECO:0000256" key="3">
    <source>
        <dbReference type="ARBA" id="ARBA00012098"/>
    </source>
</evidence>
<dbReference type="PANTHER" id="PTHR21047">
    <property type="entry name" value="DTDP-6-DEOXY-D-GLUCOSE-3,5 EPIMERASE"/>
    <property type="match status" value="1"/>
</dbReference>
<keyword evidence="7" id="KW-1185">Reference proteome</keyword>
<comment type="pathway">
    <text evidence="5">Carbohydrate biosynthesis; dTDP-L-rhamnose biosynthesis.</text>
</comment>